<feature type="region of interest" description="Disordered" evidence="1">
    <location>
        <begin position="32"/>
        <end position="94"/>
    </location>
</feature>
<evidence type="ECO:0000313" key="2">
    <source>
        <dbReference type="EMBL" id="CAL1594353.1"/>
    </source>
</evidence>
<organism evidence="2 3">
    <name type="scientific">Knipowitschia caucasica</name>
    <name type="common">Caucasian dwarf goby</name>
    <name type="synonym">Pomatoschistus caucasicus</name>
    <dbReference type="NCBI Taxonomy" id="637954"/>
    <lineage>
        <taxon>Eukaryota</taxon>
        <taxon>Metazoa</taxon>
        <taxon>Chordata</taxon>
        <taxon>Craniata</taxon>
        <taxon>Vertebrata</taxon>
        <taxon>Euteleostomi</taxon>
        <taxon>Actinopterygii</taxon>
        <taxon>Neopterygii</taxon>
        <taxon>Teleostei</taxon>
        <taxon>Neoteleostei</taxon>
        <taxon>Acanthomorphata</taxon>
        <taxon>Gobiaria</taxon>
        <taxon>Gobiiformes</taxon>
        <taxon>Gobioidei</taxon>
        <taxon>Gobiidae</taxon>
        <taxon>Gobiinae</taxon>
        <taxon>Knipowitschia</taxon>
    </lineage>
</organism>
<proteinExistence type="predicted"/>
<dbReference type="Proteomes" id="UP001497482">
    <property type="component" value="Chromosome 20"/>
</dbReference>
<reference evidence="2 3" key="1">
    <citation type="submission" date="2024-04" db="EMBL/GenBank/DDBJ databases">
        <authorList>
            <person name="Waldvogel A.-M."/>
            <person name="Schoenle A."/>
        </authorList>
    </citation>
    <scope>NUCLEOTIDE SEQUENCE [LARGE SCALE GENOMIC DNA]</scope>
</reference>
<feature type="compositionally biased region" description="Basic and acidic residues" evidence="1">
    <location>
        <begin position="85"/>
        <end position="94"/>
    </location>
</feature>
<evidence type="ECO:0000313" key="3">
    <source>
        <dbReference type="Proteomes" id="UP001497482"/>
    </source>
</evidence>
<keyword evidence="3" id="KW-1185">Reference proteome</keyword>
<dbReference type="AlphaFoldDB" id="A0AAV2L035"/>
<evidence type="ECO:0000256" key="1">
    <source>
        <dbReference type="SAM" id="MobiDB-lite"/>
    </source>
</evidence>
<feature type="compositionally biased region" description="Basic and acidic residues" evidence="1">
    <location>
        <begin position="32"/>
        <end position="56"/>
    </location>
</feature>
<name>A0AAV2L035_KNICA</name>
<gene>
    <name evidence="2" type="ORF">KC01_LOCUS23327</name>
</gene>
<accession>A0AAV2L035</accession>
<dbReference type="EMBL" id="OZ035842">
    <property type="protein sequence ID" value="CAL1594353.1"/>
    <property type="molecule type" value="Genomic_DNA"/>
</dbReference>
<feature type="compositionally biased region" description="Basic and acidic residues" evidence="1">
    <location>
        <begin position="65"/>
        <end position="76"/>
    </location>
</feature>
<sequence>MTEESQCCCIKGKTLCHMFEWFLKLQPEEVLRDQRKSSETRGRPHRAEEVLTEQRKSSQTRGSPHRAEEVLTEQRKSSQSRGSPHRTEEVLRDQRKSNISVVFTSVLCSLRMSL</sequence>
<protein>
    <submittedName>
        <fullName evidence="2">Uncharacterized protein</fullName>
    </submittedName>
</protein>